<feature type="transmembrane region" description="Helical" evidence="5">
    <location>
        <begin position="52"/>
        <end position="76"/>
    </location>
</feature>
<feature type="transmembrane region" description="Helical" evidence="5">
    <location>
        <begin position="88"/>
        <end position="106"/>
    </location>
</feature>
<dbReference type="Pfam" id="PF00916">
    <property type="entry name" value="Sulfate_transp"/>
    <property type="match status" value="1"/>
</dbReference>
<dbReference type="PANTHER" id="PTHR43310">
    <property type="entry name" value="SULFATE TRANSPORTER YBAR-RELATED"/>
    <property type="match status" value="1"/>
</dbReference>
<keyword evidence="4 5" id="KW-0472">Membrane</keyword>
<dbReference type="GO" id="GO:0016020">
    <property type="term" value="C:membrane"/>
    <property type="evidence" value="ECO:0007669"/>
    <property type="project" value="UniProtKB-SubCell"/>
</dbReference>
<evidence type="ECO:0000313" key="8">
    <source>
        <dbReference type="Proteomes" id="UP000189021"/>
    </source>
</evidence>
<proteinExistence type="predicted"/>
<dbReference type="GO" id="GO:0008271">
    <property type="term" value="F:secondary active sulfate transmembrane transporter activity"/>
    <property type="evidence" value="ECO:0007669"/>
    <property type="project" value="InterPro"/>
</dbReference>
<evidence type="ECO:0000256" key="2">
    <source>
        <dbReference type="ARBA" id="ARBA00022692"/>
    </source>
</evidence>
<dbReference type="RefSeq" id="WP_069362694.1">
    <property type="nucleotide sequence ID" value="NZ_CP040021.1"/>
</dbReference>
<dbReference type="InterPro" id="IPR011547">
    <property type="entry name" value="SLC26A/SulP_dom"/>
</dbReference>
<evidence type="ECO:0000256" key="1">
    <source>
        <dbReference type="ARBA" id="ARBA00004141"/>
    </source>
</evidence>
<accession>A0AB36K2C6</accession>
<dbReference type="SUPFAM" id="SSF52091">
    <property type="entry name" value="SpoIIaa-like"/>
    <property type="match status" value="1"/>
</dbReference>
<evidence type="ECO:0000259" key="6">
    <source>
        <dbReference type="PROSITE" id="PS50801"/>
    </source>
</evidence>
<evidence type="ECO:0000313" key="7">
    <source>
        <dbReference type="EMBL" id="OOE41743.1"/>
    </source>
</evidence>
<evidence type="ECO:0000256" key="4">
    <source>
        <dbReference type="ARBA" id="ARBA00023136"/>
    </source>
</evidence>
<keyword evidence="8" id="KW-1185">Reference proteome</keyword>
<protein>
    <submittedName>
        <fullName evidence="7">Sodium-independent anion transporter</fullName>
    </submittedName>
</protein>
<dbReference type="PROSITE" id="PS01130">
    <property type="entry name" value="SLC26A"/>
    <property type="match status" value="1"/>
</dbReference>
<feature type="transmembrane region" description="Helical" evidence="5">
    <location>
        <begin position="118"/>
        <end position="140"/>
    </location>
</feature>
<dbReference type="EMBL" id="MUEK01000001">
    <property type="protein sequence ID" value="OOE41743.1"/>
    <property type="molecule type" value="Genomic_DNA"/>
</dbReference>
<feature type="domain" description="STAS" evidence="6">
    <location>
        <begin position="400"/>
        <end position="504"/>
    </location>
</feature>
<feature type="transmembrane region" description="Helical" evidence="5">
    <location>
        <begin position="365"/>
        <end position="391"/>
    </location>
</feature>
<reference evidence="7 8" key="1">
    <citation type="journal article" date="2017" name="Genome Announc.">
        <title>Draft Genome Sequences of Salinivibrio proteolyticus, Salinivibrio sharmensis, Salinivibrio siamensis, Salinivibrio costicola subsp. alcaliphilus, Salinivibrio costicola subsp. vallismortis, and 29 New Isolates Belonging to the Genus Salinivibrio.</title>
        <authorList>
            <person name="Lopez-Hermoso C."/>
            <person name="de la Haba R.R."/>
            <person name="Sanchez-Porro C."/>
            <person name="Bayliss S.C."/>
            <person name="Feil E.J."/>
            <person name="Ventosa A."/>
        </authorList>
    </citation>
    <scope>NUCLEOTIDE SEQUENCE [LARGE SCALE GENOMIC DNA]</scope>
    <source>
        <strain evidence="7 8">AL184</strain>
    </source>
</reference>
<dbReference type="InterPro" id="IPR036513">
    <property type="entry name" value="STAS_dom_sf"/>
</dbReference>
<comment type="subcellular location">
    <subcellularLocation>
        <location evidence="1">Membrane</location>
        <topology evidence="1">Multi-pass membrane protein</topology>
    </subcellularLocation>
</comment>
<comment type="caution">
    <text evidence="7">The sequence shown here is derived from an EMBL/GenBank/DDBJ whole genome shotgun (WGS) entry which is preliminary data.</text>
</comment>
<feature type="transmembrane region" description="Helical" evidence="5">
    <location>
        <begin position="326"/>
        <end position="345"/>
    </location>
</feature>
<dbReference type="Pfam" id="PF01740">
    <property type="entry name" value="STAS"/>
    <property type="match status" value="1"/>
</dbReference>
<organism evidence="7 8">
    <name type="scientific">Salinivibrio kushneri</name>
    <dbReference type="NCBI Taxonomy" id="1908198"/>
    <lineage>
        <taxon>Bacteria</taxon>
        <taxon>Pseudomonadati</taxon>
        <taxon>Pseudomonadota</taxon>
        <taxon>Gammaproteobacteria</taxon>
        <taxon>Vibrionales</taxon>
        <taxon>Vibrionaceae</taxon>
        <taxon>Salinivibrio</taxon>
    </lineage>
</organism>
<dbReference type="PANTHER" id="PTHR43310:SF1">
    <property type="entry name" value="SULFATE TRANSPORTER YBAR-RELATED"/>
    <property type="match status" value="1"/>
</dbReference>
<feature type="transmembrane region" description="Helical" evidence="5">
    <location>
        <begin position="270"/>
        <end position="289"/>
    </location>
</feature>
<name>A0AB36K2C6_9GAMM</name>
<feature type="transmembrane region" description="Helical" evidence="5">
    <location>
        <begin position="178"/>
        <end position="197"/>
    </location>
</feature>
<feature type="transmembrane region" description="Helical" evidence="5">
    <location>
        <begin position="152"/>
        <end position="171"/>
    </location>
</feature>
<evidence type="ECO:0000256" key="3">
    <source>
        <dbReference type="ARBA" id="ARBA00022989"/>
    </source>
</evidence>
<dbReference type="InterPro" id="IPR002645">
    <property type="entry name" value="STAS_dom"/>
</dbReference>
<dbReference type="PROSITE" id="PS50801">
    <property type="entry name" value="STAS"/>
    <property type="match status" value="1"/>
</dbReference>
<feature type="transmembrane region" description="Helical" evidence="5">
    <location>
        <begin position="17"/>
        <end position="40"/>
    </location>
</feature>
<evidence type="ECO:0000256" key="5">
    <source>
        <dbReference type="SAM" id="Phobius"/>
    </source>
</evidence>
<feature type="transmembrane region" description="Helical" evidence="5">
    <location>
        <begin position="227"/>
        <end position="249"/>
    </location>
</feature>
<dbReference type="CDD" id="cd07042">
    <property type="entry name" value="STAS_SulP_like_sulfate_transporter"/>
    <property type="match status" value="1"/>
</dbReference>
<dbReference type="Proteomes" id="UP000189021">
    <property type="component" value="Unassembled WGS sequence"/>
</dbReference>
<keyword evidence="3 5" id="KW-1133">Transmembrane helix</keyword>
<dbReference type="Gene3D" id="3.30.750.24">
    <property type="entry name" value="STAS domain"/>
    <property type="match status" value="1"/>
</dbReference>
<sequence length="504" mass="54263">MIDRIQRDWFSNVRGDMLAGIVVALALIPEAIAFSIIAGVDPKVGLYASFSIAVIIAFVGGRPGMISAATGAMALLMVTLVKEHGLEYLLAATVLTGILQIAAGYLKLGNLMRFVSRSVVTGFVNALAILIFMAQLPELIGPEIIRETEIMWHVYPMTAAGLAIIYLFPYVPRIGKVLPSPLMCILILTGIAMAYNLDLRTVGDMGDLPDTLPVFLWPDVPLNVETLAIIFPYSAALAVVGLLESMMTATIVDDLTDTDSEKNRECKGQGVANIATGFLGGMAGCAMIGQSVINIKSGGRGRLSTLFAGVLLLIMVVFLSDWISQIPMAALVAVMIMVSIGTFSWESIVNLKSHPLSTNIVMVSTVVVVVLTHNLAIGVLVGVLLAALFFANKIGRFMVVKSEPEDNGDARTYRVVGQVFFASSDQFLSSFDFKEALERVTIDLSAAHFWDITSVSVLDKVVIKFRREGTEVNIVGMNDATATIVDKFGVHDKPEEVEKMMGGH</sequence>
<dbReference type="InterPro" id="IPR018045">
    <property type="entry name" value="S04_transporter_CS"/>
</dbReference>
<feature type="transmembrane region" description="Helical" evidence="5">
    <location>
        <begin position="301"/>
        <end position="319"/>
    </location>
</feature>
<gene>
    <name evidence="7" type="ORF">BZG00_01875</name>
</gene>
<dbReference type="AlphaFoldDB" id="A0AB36K2C6"/>
<dbReference type="InterPro" id="IPR052706">
    <property type="entry name" value="Membrane-Transporter-like"/>
</dbReference>
<keyword evidence="2 5" id="KW-0812">Transmembrane</keyword>